<dbReference type="GO" id="GO:0005829">
    <property type="term" value="C:cytosol"/>
    <property type="evidence" value="ECO:0007669"/>
    <property type="project" value="TreeGrafter"/>
</dbReference>
<comment type="catalytic activity">
    <reaction evidence="7">
        <text>ITP + H2O = IMP + diphosphate + H(+)</text>
        <dbReference type="Rhea" id="RHEA:29399"/>
        <dbReference type="ChEBI" id="CHEBI:15377"/>
        <dbReference type="ChEBI" id="CHEBI:15378"/>
        <dbReference type="ChEBI" id="CHEBI:33019"/>
        <dbReference type="ChEBI" id="CHEBI:58053"/>
        <dbReference type="ChEBI" id="CHEBI:61402"/>
        <dbReference type="EC" id="3.6.1.66"/>
    </reaction>
</comment>
<reference evidence="8 9" key="1">
    <citation type="journal article" date="2011" name="J. Bacteriol.">
        <title>Genome sequence of Helicobacter bizzozeronii strain CIII-1, an isolate from human gastric mucosa.</title>
        <authorList>
            <person name="Schott T."/>
            <person name="Rossi M."/>
            <person name="Hanninen M.L."/>
        </authorList>
    </citation>
    <scope>NUCLEOTIDE SEQUENCE [LARGE SCALE GENOMIC DNA]</scope>
    <source>
        <strain evidence="8 9">CIII-1</strain>
    </source>
</reference>
<dbReference type="GO" id="GO:0035870">
    <property type="term" value="F:dITP diphosphatase activity"/>
    <property type="evidence" value="ECO:0007669"/>
    <property type="project" value="UniProtKB-UniRule"/>
</dbReference>
<feature type="binding site" evidence="7">
    <location>
        <begin position="174"/>
        <end position="177"/>
    </location>
    <ligand>
        <name>substrate</name>
    </ligand>
</feature>
<feature type="active site" description="Proton acceptor" evidence="7">
    <location>
        <position position="71"/>
    </location>
</feature>
<keyword evidence="4 7" id="KW-0378">Hydrolase</keyword>
<evidence type="ECO:0000256" key="2">
    <source>
        <dbReference type="ARBA" id="ARBA00022723"/>
    </source>
</evidence>
<feature type="binding site" evidence="7">
    <location>
        <begin position="200"/>
        <end position="201"/>
    </location>
    <ligand>
        <name>substrate</name>
    </ligand>
</feature>
<comment type="catalytic activity">
    <reaction evidence="7">
        <text>XTP + H2O = XMP + diphosphate + H(+)</text>
        <dbReference type="Rhea" id="RHEA:28610"/>
        <dbReference type="ChEBI" id="CHEBI:15377"/>
        <dbReference type="ChEBI" id="CHEBI:15378"/>
        <dbReference type="ChEBI" id="CHEBI:33019"/>
        <dbReference type="ChEBI" id="CHEBI:57464"/>
        <dbReference type="ChEBI" id="CHEBI:61314"/>
        <dbReference type="EC" id="3.6.1.66"/>
    </reaction>
</comment>
<evidence type="ECO:0000256" key="7">
    <source>
        <dbReference type="HAMAP-Rule" id="MF_01405"/>
    </source>
</evidence>
<comment type="catalytic activity">
    <reaction evidence="7">
        <text>dITP + H2O = dIMP + diphosphate + H(+)</text>
        <dbReference type="Rhea" id="RHEA:28342"/>
        <dbReference type="ChEBI" id="CHEBI:15377"/>
        <dbReference type="ChEBI" id="CHEBI:15378"/>
        <dbReference type="ChEBI" id="CHEBI:33019"/>
        <dbReference type="ChEBI" id="CHEBI:61194"/>
        <dbReference type="ChEBI" id="CHEBI:61382"/>
        <dbReference type="EC" id="3.6.1.66"/>
    </reaction>
</comment>
<dbReference type="EMBL" id="FR871757">
    <property type="protein sequence ID" value="CCB80426.1"/>
    <property type="molecule type" value="Genomic_DNA"/>
</dbReference>
<proteinExistence type="inferred from homology"/>
<dbReference type="PANTHER" id="PTHR11067:SF9">
    <property type="entry name" value="INOSINE TRIPHOSPHATE PYROPHOSPHATASE"/>
    <property type="match status" value="1"/>
</dbReference>
<gene>
    <name evidence="8" type="ordered locus">HBZC1_14400</name>
</gene>
<dbReference type="InterPro" id="IPR020922">
    <property type="entry name" value="dITP/XTP_pyrophosphatase"/>
</dbReference>
<dbReference type="InterPro" id="IPR002637">
    <property type="entry name" value="RdgB/HAM1"/>
</dbReference>
<feature type="binding site" evidence="7">
    <location>
        <begin position="7"/>
        <end position="12"/>
    </location>
    <ligand>
        <name>substrate</name>
    </ligand>
</feature>
<comment type="function">
    <text evidence="7">Pyrophosphatase that catalyzes the hydrolysis of nucleoside triphosphates to their monophosphate derivatives, with a high preference for the non-canonical purine nucleotides XTP (xanthosine triphosphate), dITP (deoxyinosine triphosphate) and ITP. Seems to function as a house-cleaning enzyme that removes non-canonical purine nucleotides from the nucleotide pool, thus preventing their incorporation into DNA/RNA and avoiding chromosomal lesions.</text>
</comment>
<dbReference type="STRING" id="1002804.HBZC1_14400"/>
<dbReference type="eggNOG" id="COG0127">
    <property type="taxonomic scope" value="Bacteria"/>
</dbReference>
<comment type="cofactor">
    <cofactor evidence="7">
        <name>Mg(2+)</name>
        <dbReference type="ChEBI" id="CHEBI:18420"/>
    </cofactor>
    <text evidence="7">Binds 1 Mg(2+) ion per subunit.</text>
</comment>
<keyword evidence="3 7" id="KW-0547">Nucleotide-binding</keyword>
<feature type="binding site" evidence="7">
    <location>
        <position position="195"/>
    </location>
    <ligand>
        <name>substrate</name>
    </ligand>
</feature>
<organism evidence="8 9">
    <name type="scientific">Helicobacter bizzozeronii (strain CIII-1)</name>
    <dbReference type="NCBI Taxonomy" id="1002804"/>
    <lineage>
        <taxon>Bacteria</taxon>
        <taxon>Pseudomonadati</taxon>
        <taxon>Campylobacterota</taxon>
        <taxon>Epsilonproteobacteria</taxon>
        <taxon>Campylobacterales</taxon>
        <taxon>Helicobacteraceae</taxon>
        <taxon>Helicobacter</taxon>
    </lineage>
</organism>
<keyword evidence="6 7" id="KW-0546">Nucleotide metabolism</keyword>
<dbReference type="HOGENOM" id="CLU_082080_0_3_7"/>
<evidence type="ECO:0000313" key="9">
    <source>
        <dbReference type="Proteomes" id="UP000008387"/>
    </source>
</evidence>
<accession>F8KU84</accession>
<dbReference type="RefSeq" id="WP_013890829.1">
    <property type="nucleotide sequence ID" value="NC_015674.1"/>
</dbReference>
<dbReference type="Gene3D" id="3.90.950.10">
    <property type="match status" value="1"/>
</dbReference>
<sequence>MTIIFASNNAKKLQELRAILSAFEVQSYHTFLDAIEIMENGSSFAENARLKARAIYDRLPNKNNLCVLADDSGLCVDALNGMPGIFSARFADIPQNAHQIAQGDFDVPQQDLGDQANNLKLLACLKELGIKQSGASFVCVMALCVCVGGVLQEKSFRGECRGKVCQAPLNPKAFGYDPLFIPEGHTLTMDQIATKNTLSHRFLALQQCKEFLKPYS</sequence>
<comment type="similarity">
    <text evidence="1 7">Belongs to the HAM1 NTPase family.</text>
</comment>
<dbReference type="GO" id="GO:0009146">
    <property type="term" value="P:purine nucleoside triphosphate catabolic process"/>
    <property type="evidence" value="ECO:0007669"/>
    <property type="project" value="UniProtKB-UniRule"/>
</dbReference>
<keyword evidence="2 7" id="KW-0479">Metal-binding</keyword>
<evidence type="ECO:0000256" key="6">
    <source>
        <dbReference type="ARBA" id="ARBA00023080"/>
    </source>
</evidence>
<evidence type="ECO:0000256" key="4">
    <source>
        <dbReference type="ARBA" id="ARBA00022801"/>
    </source>
</evidence>
<keyword evidence="9" id="KW-1185">Reference proteome</keyword>
<dbReference type="HAMAP" id="MF_01405">
    <property type="entry name" value="Non_canon_purine_NTPase"/>
    <property type="match status" value="1"/>
</dbReference>
<evidence type="ECO:0000256" key="3">
    <source>
        <dbReference type="ARBA" id="ARBA00022741"/>
    </source>
</evidence>
<feature type="binding site" evidence="7">
    <location>
        <position position="72"/>
    </location>
    <ligand>
        <name>substrate</name>
    </ligand>
</feature>
<dbReference type="GO" id="GO:0036222">
    <property type="term" value="F:XTP diphosphatase activity"/>
    <property type="evidence" value="ECO:0007669"/>
    <property type="project" value="UniProtKB-UniRule"/>
</dbReference>
<feature type="binding site" evidence="7">
    <location>
        <position position="71"/>
    </location>
    <ligand>
        <name>Mg(2+)</name>
        <dbReference type="ChEBI" id="CHEBI:18420"/>
    </ligand>
</feature>
<dbReference type="GO" id="GO:0009117">
    <property type="term" value="P:nucleotide metabolic process"/>
    <property type="evidence" value="ECO:0007669"/>
    <property type="project" value="UniProtKB-KW"/>
</dbReference>
<dbReference type="GO" id="GO:0046872">
    <property type="term" value="F:metal ion binding"/>
    <property type="evidence" value="ECO:0007669"/>
    <property type="project" value="UniProtKB-KW"/>
</dbReference>
<dbReference type="CDD" id="cd00515">
    <property type="entry name" value="HAM1"/>
    <property type="match status" value="1"/>
</dbReference>
<dbReference type="Proteomes" id="UP000008387">
    <property type="component" value="Chromosome"/>
</dbReference>
<dbReference type="GO" id="GO:0000166">
    <property type="term" value="F:nucleotide binding"/>
    <property type="evidence" value="ECO:0007669"/>
    <property type="project" value="UniProtKB-KW"/>
</dbReference>
<comment type="caution">
    <text evidence="7">Lacks conserved residue(s) required for the propagation of feature annotation.</text>
</comment>
<name>F8KU84_HELBC</name>
<dbReference type="SUPFAM" id="SSF52972">
    <property type="entry name" value="ITPase-like"/>
    <property type="match status" value="1"/>
</dbReference>
<evidence type="ECO:0000256" key="5">
    <source>
        <dbReference type="ARBA" id="ARBA00022842"/>
    </source>
</evidence>
<keyword evidence="5 7" id="KW-0460">Magnesium</keyword>
<protein>
    <recommendedName>
        <fullName evidence="7">dITP/XTP pyrophosphatase</fullName>
        <ecNumber evidence="7">3.6.1.66</ecNumber>
    </recommendedName>
    <alternativeName>
        <fullName evidence="7">Non-canonical purine NTP pyrophosphatase</fullName>
    </alternativeName>
    <alternativeName>
        <fullName evidence="7">Non-standard purine NTP pyrophosphatase</fullName>
    </alternativeName>
    <alternativeName>
        <fullName evidence="7">Nucleoside-triphosphate diphosphatase</fullName>
    </alternativeName>
    <alternativeName>
        <fullName evidence="7">Nucleoside-triphosphate pyrophosphatase</fullName>
        <shortName evidence="7">NTPase</shortName>
    </alternativeName>
</protein>
<dbReference type="GO" id="GO:0017111">
    <property type="term" value="F:ribonucleoside triphosphate phosphatase activity"/>
    <property type="evidence" value="ECO:0007669"/>
    <property type="project" value="InterPro"/>
</dbReference>
<dbReference type="GO" id="GO:0036220">
    <property type="term" value="F:ITP diphosphatase activity"/>
    <property type="evidence" value="ECO:0007669"/>
    <property type="project" value="UniProtKB-UniRule"/>
</dbReference>
<dbReference type="EC" id="3.6.1.66" evidence="7"/>
<dbReference type="Pfam" id="PF01725">
    <property type="entry name" value="Ham1p_like"/>
    <property type="match status" value="1"/>
</dbReference>
<dbReference type="PANTHER" id="PTHR11067">
    <property type="entry name" value="INOSINE TRIPHOSPHATE PYROPHOSPHATASE/HAM1 PROTEIN"/>
    <property type="match status" value="1"/>
</dbReference>
<dbReference type="InterPro" id="IPR029001">
    <property type="entry name" value="ITPase-like_fam"/>
</dbReference>
<comment type="subunit">
    <text evidence="7">Homodimer.</text>
</comment>
<dbReference type="KEGG" id="hbi:HBZC1_14400"/>
<dbReference type="AlphaFoldDB" id="F8KU84"/>
<evidence type="ECO:0000313" key="8">
    <source>
        <dbReference type="EMBL" id="CCB80426.1"/>
    </source>
</evidence>
<evidence type="ECO:0000256" key="1">
    <source>
        <dbReference type="ARBA" id="ARBA00008023"/>
    </source>
</evidence>